<evidence type="ECO:0000313" key="4">
    <source>
        <dbReference type="Proteomes" id="UP001172102"/>
    </source>
</evidence>
<gene>
    <name evidence="3" type="ORF">B0H67DRAFT_641967</name>
</gene>
<dbReference type="Pfam" id="PF14856">
    <property type="entry name" value="Hce2"/>
    <property type="match status" value="1"/>
</dbReference>
<feature type="domain" description="Ecp2 effector protein-like" evidence="2">
    <location>
        <begin position="48"/>
        <end position="153"/>
    </location>
</feature>
<reference evidence="3" key="1">
    <citation type="submission" date="2023-06" db="EMBL/GenBank/DDBJ databases">
        <title>Genome-scale phylogeny and comparative genomics of the fungal order Sordariales.</title>
        <authorList>
            <consortium name="Lawrence Berkeley National Laboratory"/>
            <person name="Hensen N."/>
            <person name="Bonometti L."/>
            <person name="Westerberg I."/>
            <person name="Brannstrom I.O."/>
            <person name="Guillou S."/>
            <person name="Cros-Aarteil S."/>
            <person name="Calhoun S."/>
            <person name="Haridas S."/>
            <person name="Kuo A."/>
            <person name="Mondo S."/>
            <person name="Pangilinan J."/>
            <person name="Riley R."/>
            <person name="Labutti K."/>
            <person name="Andreopoulos B."/>
            <person name="Lipzen A."/>
            <person name="Chen C."/>
            <person name="Yanf M."/>
            <person name="Daum C."/>
            <person name="Ng V."/>
            <person name="Clum A."/>
            <person name="Steindorff A."/>
            <person name="Ohm R."/>
            <person name="Martin F."/>
            <person name="Silar P."/>
            <person name="Natvig D."/>
            <person name="Lalanne C."/>
            <person name="Gautier V."/>
            <person name="Ament-Velasquez S.L."/>
            <person name="Kruys A."/>
            <person name="Hutchinson M.I."/>
            <person name="Powell A.J."/>
            <person name="Barry K."/>
            <person name="Miller A.N."/>
            <person name="Grigoriev I.V."/>
            <person name="Debuchy R."/>
            <person name="Gladieux P."/>
            <person name="Thoren M.H."/>
            <person name="Johannesson H."/>
        </authorList>
    </citation>
    <scope>NUCLEOTIDE SEQUENCE</scope>
    <source>
        <strain evidence="3">SMH4607-1</strain>
    </source>
</reference>
<dbReference type="EMBL" id="JAUKUA010000002">
    <property type="protein sequence ID" value="KAK0725565.1"/>
    <property type="molecule type" value="Genomic_DNA"/>
</dbReference>
<name>A0AA40B119_9PEZI</name>
<accession>A0AA40B119</accession>
<evidence type="ECO:0000256" key="1">
    <source>
        <dbReference type="SAM" id="SignalP"/>
    </source>
</evidence>
<protein>
    <submittedName>
        <fullName evidence="3">Necrosis-inducing factor-domain-containing protein</fullName>
    </submittedName>
</protein>
<keyword evidence="4" id="KW-1185">Reference proteome</keyword>
<proteinExistence type="predicted"/>
<dbReference type="AlphaFoldDB" id="A0AA40B119"/>
<organism evidence="3 4">
    <name type="scientific">Lasiosphaeris hirsuta</name>
    <dbReference type="NCBI Taxonomy" id="260670"/>
    <lineage>
        <taxon>Eukaryota</taxon>
        <taxon>Fungi</taxon>
        <taxon>Dikarya</taxon>
        <taxon>Ascomycota</taxon>
        <taxon>Pezizomycotina</taxon>
        <taxon>Sordariomycetes</taxon>
        <taxon>Sordariomycetidae</taxon>
        <taxon>Sordariales</taxon>
        <taxon>Lasiosphaeriaceae</taxon>
        <taxon>Lasiosphaeris</taxon>
    </lineage>
</organism>
<keyword evidence="1" id="KW-0732">Signal</keyword>
<feature type="chain" id="PRO_5041204669" evidence="1">
    <location>
        <begin position="23"/>
        <end position="209"/>
    </location>
</feature>
<dbReference type="InterPro" id="IPR029226">
    <property type="entry name" value="Ecp2-like"/>
</dbReference>
<sequence length="209" mass="22384">MQITQHLVAASASFALFQTASANNGAPLLAPVHSIAARDGTERQSNKYCRDITFIHRTSFASPLVDDCKLLAFNIDKGGDWSPPNDGFQRGIARFGTCAFGAAGRIFDRTSRGGDFFVGNQDIIDLITESIQRYQYTTRDGDVVVGSEGFMRCTPDGNFDGDVVVNFGIYHSGGERGDPATAGSARMGPSPASGLVVCLGMLFALWTSR</sequence>
<comment type="caution">
    <text evidence="3">The sequence shown here is derived from an EMBL/GenBank/DDBJ whole genome shotgun (WGS) entry which is preliminary data.</text>
</comment>
<feature type="signal peptide" evidence="1">
    <location>
        <begin position="1"/>
        <end position="22"/>
    </location>
</feature>
<evidence type="ECO:0000259" key="2">
    <source>
        <dbReference type="Pfam" id="PF14856"/>
    </source>
</evidence>
<dbReference type="Proteomes" id="UP001172102">
    <property type="component" value="Unassembled WGS sequence"/>
</dbReference>
<evidence type="ECO:0000313" key="3">
    <source>
        <dbReference type="EMBL" id="KAK0725565.1"/>
    </source>
</evidence>